<sequence>MDLRIFTEPQQGATYAEILRAAQATEAAGYDGFFRSDHYLAMGISGEPGPTDAWTTLSALAVQTERVKLGTLVTSATFRLPGPLAIAVAQADQMSGGRIEFGLGAGWFEVEHKGYGIPFPPIGERFERLAEQLEIITGLWATPAGETFSFSGKHYALTDSPALPKPARPIPVIVGGMGRKQTPALAARFATEFNVPFAPVDKAAAQFDRVAKACTDAGRDPAEIVLSVAHTVLIGNTDAEVIARGAKYNLPEEYVRMNPLAGSPAQIVDAIGQWREKTGVSRVYVQVQDVKDIEQIELFAAEVTPQLSA</sequence>
<keyword evidence="3" id="KW-0560">Oxidoreductase</keyword>
<evidence type="ECO:0000256" key="4">
    <source>
        <dbReference type="ARBA" id="ARBA00023033"/>
    </source>
</evidence>
<dbReference type="Pfam" id="PF00296">
    <property type="entry name" value="Bac_luciferase"/>
    <property type="match status" value="1"/>
</dbReference>
<dbReference type="SUPFAM" id="SSF51679">
    <property type="entry name" value="Bacterial luciferase-like"/>
    <property type="match status" value="1"/>
</dbReference>
<dbReference type="PANTHER" id="PTHR42847">
    <property type="entry name" value="ALKANESULFONATE MONOOXYGENASE"/>
    <property type="match status" value="1"/>
</dbReference>
<dbReference type="InterPro" id="IPR050172">
    <property type="entry name" value="SsuD_RutA_monooxygenase"/>
</dbReference>
<evidence type="ECO:0000256" key="2">
    <source>
        <dbReference type="ARBA" id="ARBA00022643"/>
    </source>
</evidence>
<dbReference type="InterPro" id="IPR036661">
    <property type="entry name" value="Luciferase-like_sf"/>
</dbReference>
<keyword evidence="4" id="KW-0503">Monooxygenase</keyword>
<feature type="domain" description="Luciferase-like" evidence="5">
    <location>
        <begin position="7"/>
        <end position="244"/>
    </location>
</feature>
<name>A0A1W1ZNH6_KIBAR</name>
<reference evidence="6 7" key="1">
    <citation type="submission" date="2017-04" db="EMBL/GenBank/DDBJ databases">
        <authorList>
            <person name="Afonso C.L."/>
            <person name="Miller P.J."/>
            <person name="Scott M.A."/>
            <person name="Spackman E."/>
            <person name="Goraichik I."/>
            <person name="Dimitrov K.M."/>
            <person name="Suarez D.L."/>
            <person name="Swayne D.E."/>
        </authorList>
    </citation>
    <scope>NUCLEOTIDE SEQUENCE [LARGE SCALE GENOMIC DNA]</scope>
    <source>
        <strain evidence="6 7">DSM 43828</strain>
    </source>
</reference>
<evidence type="ECO:0000256" key="1">
    <source>
        <dbReference type="ARBA" id="ARBA00022630"/>
    </source>
</evidence>
<keyword evidence="1" id="KW-0285">Flavoprotein</keyword>
<evidence type="ECO:0000313" key="7">
    <source>
        <dbReference type="Proteomes" id="UP000192674"/>
    </source>
</evidence>
<dbReference type="InterPro" id="IPR011251">
    <property type="entry name" value="Luciferase-like_dom"/>
</dbReference>
<dbReference type="Gene3D" id="3.20.20.30">
    <property type="entry name" value="Luciferase-like domain"/>
    <property type="match status" value="1"/>
</dbReference>
<evidence type="ECO:0000313" key="6">
    <source>
        <dbReference type="EMBL" id="SMC49621.1"/>
    </source>
</evidence>
<protein>
    <submittedName>
        <fullName evidence="6">Probable F420-dependent oxidoreductase, Rv1855c family</fullName>
    </submittedName>
</protein>
<accession>A0A1W1ZNH6</accession>
<dbReference type="NCBIfam" id="TIGR03560">
    <property type="entry name" value="F420_Rv1855c"/>
    <property type="match status" value="1"/>
</dbReference>
<dbReference type="PANTHER" id="PTHR42847:SF4">
    <property type="entry name" value="ALKANESULFONATE MONOOXYGENASE-RELATED"/>
    <property type="match status" value="1"/>
</dbReference>
<evidence type="ECO:0000259" key="5">
    <source>
        <dbReference type="Pfam" id="PF00296"/>
    </source>
</evidence>
<evidence type="ECO:0000256" key="3">
    <source>
        <dbReference type="ARBA" id="ARBA00023002"/>
    </source>
</evidence>
<proteinExistence type="predicted"/>
<gene>
    <name evidence="6" type="ORF">SAMN05661093_00221</name>
</gene>
<dbReference type="AlphaFoldDB" id="A0A1W1ZNH6"/>
<dbReference type="RefSeq" id="WP_084425509.1">
    <property type="nucleotide sequence ID" value="NZ_FWXV01000001.1"/>
</dbReference>
<dbReference type="InterPro" id="IPR019952">
    <property type="entry name" value="F420_OxRdatse_Rv1855c_pred"/>
</dbReference>
<dbReference type="Proteomes" id="UP000192674">
    <property type="component" value="Unassembled WGS sequence"/>
</dbReference>
<dbReference type="GO" id="GO:0008726">
    <property type="term" value="F:alkanesulfonate monooxygenase activity"/>
    <property type="evidence" value="ECO:0007669"/>
    <property type="project" value="TreeGrafter"/>
</dbReference>
<dbReference type="OrthoDB" id="4029802at2"/>
<organism evidence="6 7">
    <name type="scientific">Kibdelosporangium aridum</name>
    <dbReference type="NCBI Taxonomy" id="2030"/>
    <lineage>
        <taxon>Bacteria</taxon>
        <taxon>Bacillati</taxon>
        <taxon>Actinomycetota</taxon>
        <taxon>Actinomycetes</taxon>
        <taxon>Pseudonocardiales</taxon>
        <taxon>Pseudonocardiaceae</taxon>
        <taxon>Kibdelosporangium</taxon>
    </lineage>
</organism>
<dbReference type="EMBL" id="FWXV01000001">
    <property type="protein sequence ID" value="SMC49621.1"/>
    <property type="molecule type" value="Genomic_DNA"/>
</dbReference>
<keyword evidence="2" id="KW-0288">FMN</keyword>
<keyword evidence="7" id="KW-1185">Reference proteome</keyword>
<dbReference type="GO" id="GO:0046306">
    <property type="term" value="P:alkanesulfonate catabolic process"/>
    <property type="evidence" value="ECO:0007669"/>
    <property type="project" value="TreeGrafter"/>
</dbReference>